<dbReference type="EMBL" id="CP015772">
    <property type="protein sequence ID" value="ANH83395.1"/>
    <property type="molecule type" value="Genomic_DNA"/>
</dbReference>
<accession>A0A1A9I7T9</accession>
<dbReference type="PANTHER" id="PTHR32060:SF22">
    <property type="entry name" value="CARBOXYL-TERMINAL-PROCESSING PEPTIDASE 3, CHLOROPLASTIC"/>
    <property type="match status" value="1"/>
</dbReference>
<evidence type="ECO:0000256" key="1">
    <source>
        <dbReference type="SAM" id="SignalP"/>
    </source>
</evidence>
<reference evidence="3 4" key="1">
    <citation type="submission" date="2016-05" db="EMBL/GenBank/DDBJ databases">
        <title>Niabella ginsenosidivorans BS26 whole genome sequencing.</title>
        <authorList>
            <person name="Im W.T."/>
            <person name="Siddiqi M.Z."/>
        </authorList>
    </citation>
    <scope>NUCLEOTIDE SEQUENCE [LARGE SCALE GENOMIC DNA]</scope>
    <source>
        <strain evidence="3 4">BS26</strain>
    </source>
</reference>
<proteinExistence type="predicted"/>
<dbReference type="Pfam" id="PF03572">
    <property type="entry name" value="Peptidase_S41"/>
    <property type="match status" value="1"/>
</dbReference>
<dbReference type="SUPFAM" id="SSF52096">
    <property type="entry name" value="ClpP/crotonase"/>
    <property type="match status" value="1"/>
</dbReference>
<dbReference type="Gene3D" id="3.90.226.10">
    <property type="entry name" value="2-enoyl-CoA Hydratase, Chain A, domain 1"/>
    <property type="match status" value="1"/>
</dbReference>
<dbReference type="GO" id="GO:0006508">
    <property type="term" value="P:proteolysis"/>
    <property type="evidence" value="ECO:0007669"/>
    <property type="project" value="InterPro"/>
</dbReference>
<dbReference type="InterPro" id="IPR029045">
    <property type="entry name" value="ClpP/crotonase-like_dom_sf"/>
</dbReference>
<dbReference type="Gene3D" id="2.30.42.10">
    <property type="match status" value="1"/>
</dbReference>
<dbReference type="RefSeq" id="WP_067760916.1">
    <property type="nucleotide sequence ID" value="NZ_CP015772.1"/>
</dbReference>
<dbReference type="CDD" id="cd07562">
    <property type="entry name" value="Peptidase_S41_TRI"/>
    <property type="match status" value="1"/>
</dbReference>
<keyword evidence="4" id="KW-1185">Reference proteome</keyword>
<evidence type="ECO:0000313" key="4">
    <source>
        <dbReference type="Proteomes" id="UP000077667"/>
    </source>
</evidence>
<dbReference type="SMART" id="SM00245">
    <property type="entry name" value="TSPc"/>
    <property type="match status" value="1"/>
</dbReference>
<sequence length="554" mass="63766">MKKTISIFIFLLFTCSTYSQSTAHDSEKIATFCKLWGFLKYYHPVVATGKFDWDNEFTTRIKIVRLLHSKKEISNYYSAWIKDLGEVKKCKECSFTITDSIKYNLNLSWLTDTSIFTNSLINQLLYVQQNRNQGKNYYVEQKPYIGNTAFENEKTYTDSAFPSKELRLLSLSRYWNIINYFYPYKYRIGQNWDSVLIEMIPKFRDSKDTIAYHLAMLELITKINDSHAGFVTKYTNQYFGLKWAPFRFKIIDNKAIVTGFYNDSLCGRDDIQYGDVFLKVNGRTIEDIIKEKSAYIGASNYPTKLRNMSYVILNGQTDSVNVIFERNGVVAEKIIHRYDFDKFGNKRKEEKEDVYKILDGNIGYVNMGELELKETDKILAKLKDTKAIIFDVRNYPKGTLYKIAEFLNIGRKAFVKFTQPDISYPGLFHYTAPYFCGKKNKTPYSGKVILLFNETSQSHAEFTLMALQTAPNVIGIGSQTAGADGNVSLITLPGNYKTYMTGIGVFYPDGRETQRIGIVPDIEVKATIKGIRLKQDEVLDKAIEVINNTGLTFN</sequence>
<protein>
    <recommendedName>
        <fullName evidence="2">Tail specific protease domain-containing protein</fullName>
    </recommendedName>
</protein>
<feature type="signal peptide" evidence="1">
    <location>
        <begin position="1"/>
        <end position="23"/>
    </location>
</feature>
<feature type="domain" description="Tail specific protease" evidence="2">
    <location>
        <begin position="327"/>
        <end position="525"/>
    </location>
</feature>
<organism evidence="3 4">
    <name type="scientific">Niabella ginsenosidivorans</name>
    <dbReference type="NCBI Taxonomy" id="1176587"/>
    <lineage>
        <taxon>Bacteria</taxon>
        <taxon>Pseudomonadati</taxon>
        <taxon>Bacteroidota</taxon>
        <taxon>Chitinophagia</taxon>
        <taxon>Chitinophagales</taxon>
        <taxon>Chitinophagaceae</taxon>
        <taxon>Niabella</taxon>
    </lineage>
</organism>
<evidence type="ECO:0000313" key="3">
    <source>
        <dbReference type="EMBL" id="ANH83395.1"/>
    </source>
</evidence>
<feature type="chain" id="PRO_5008390007" description="Tail specific protease domain-containing protein" evidence="1">
    <location>
        <begin position="24"/>
        <end position="554"/>
    </location>
</feature>
<dbReference type="GO" id="GO:0008236">
    <property type="term" value="F:serine-type peptidase activity"/>
    <property type="evidence" value="ECO:0007669"/>
    <property type="project" value="InterPro"/>
</dbReference>
<dbReference type="InterPro" id="IPR036034">
    <property type="entry name" value="PDZ_sf"/>
</dbReference>
<gene>
    <name evidence="3" type="ORF">A8C56_22560</name>
</gene>
<dbReference type="OrthoDB" id="5379939at2"/>
<dbReference type="Proteomes" id="UP000077667">
    <property type="component" value="Chromosome"/>
</dbReference>
<dbReference type="KEGG" id="nia:A8C56_22560"/>
<dbReference type="PANTHER" id="PTHR32060">
    <property type="entry name" value="TAIL-SPECIFIC PROTEASE"/>
    <property type="match status" value="1"/>
</dbReference>
<dbReference type="STRING" id="1176587.A8C56_22560"/>
<evidence type="ECO:0000259" key="2">
    <source>
        <dbReference type="SMART" id="SM00245"/>
    </source>
</evidence>
<name>A0A1A9I7T9_9BACT</name>
<dbReference type="InterPro" id="IPR005151">
    <property type="entry name" value="Tail-specific_protease"/>
</dbReference>
<dbReference type="Gene3D" id="3.30.750.44">
    <property type="match status" value="1"/>
</dbReference>
<dbReference type="AlphaFoldDB" id="A0A1A9I7T9"/>
<dbReference type="GO" id="GO:0004175">
    <property type="term" value="F:endopeptidase activity"/>
    <property type="evidence" value="ECO:0007669"/>
    <property type="project" value="TreeGrafter"/>
</dbReference>
<keyword evidence="1" id="KW-0732">Signal</keyword>